<keyword evidence="2" id="KW-1185">Reference proteome</keyword>
<dbReference type="AlphaFoldDB" id="A0A1J1HGR0"/>
<evidence type="ECO:0000313" key="1">
    <source>
        <dbReference type="EMBL" id="CRK86596.1"/>
    </source>
</evidence>
<proteinExistence type="predicted"/>
<reference evidence="1 2" key="1">
    <citation type="submission" date="2015-04" db="EMBL/GenBank/DDBJ databases">
        <authorList>
            <person name="Syromyatnikov M.Y."/>
            <person name="Popov V.N."/>
        </authorList>
    </citation>
    <scope>NUCLEOTIDE SEQUENCE [LARGE SCALE GENOMIC DNA]</scope>
</reference>
<accession>A0A1J1HGR0</accession>
<dbReference type="Proteomes" id="UP000183832">
    <property type="component" value="Unassembled WGS sequence"/>
</dbReference>
<protein>
    <submittedName>
        <fullName evidence="1">CLUMA_CG000277, isoform A</fullName>
    </submittedName>
</protein>
<dbReference type="EMBL" id="CVRI01000001">
    <property type="protein sequence ID" value="CRK86596.1"/>
    <property type="molecule type" value="Genomic_DNA"/>
</dbReference>
<name>A0A1J1HGR0_9DIPT</name>
<evidence type="ECO:0000313" key="2">
    <source>
        <dbReference type="Proteomes" id="UP000183832"/>
    </source>
</evidence>
<organism evidence="1 2">
    <name type="scientific">Clunio marinus</name>
    <dbReference type="NCBI Taxonomy" id="568069"/>
    <lineage>
        <taxon>Eukaryota</taxon>
        <taxon>Metazoa</taxon>
        <taxon>Ecdysozoa</taxon>
        <taxon>Arthropoda</taxon>
        <taxon>Hexapoda</taxon>
        <taxon>Insecta</taxon>
        <taxon>Pterygota</taxon>
        <taxon>Neoptera</taxon>
        <taxon>Endopterygota</taxon>
        <taxon>Diptera</taxon>
        <taxon>Nematocera</taxon>
        <taxon>Chironomoidea</taxon>
        <taxon>Chironomidae</taxon>
        <taxon>Clunio</taxon>
    </lineage>
</organism>
<gene>
    <name evidence="1" type="ORF">CLUMA_CG000277</name>
</gene>
<sequence length="112" mass="13620">MEIWLHWLKVMESEEFLNFTTKKYRYIRYLLMSHQEGFGREEWGQCKVMGHAEITKVGQELQYCSDMTKEYSKDSSRVYYRQYGKYFLPEILGSRPDKHIHDEMYPLIPHSP</sequence>